<feature type="domain" description="Reverse transcriptase" evidence="1">
    <location>
        <begin position="143"/>
        <end position="252"/>
    </location>
</feature>
<comment type="caution">
    <text evidence="2">The sequence shown here is derived from an EMBL/GenBank/DDBJ whole genome shotgun (WGS) entry which is preliminary data.</text>
</comment>
<dbReference type="Pfam" id="PF00078">
    <property type="entry name" value="RVT_1"/>
    <property type="match status" value="1"/>
</dbReference>
<reference evidence="2 3" key="1">
    <citation type="submission" date="2024-06" db="EMBL/GenBank/DDBJ databases">
        <title>The draft genome of Grus japonensis, version 3.</title>
        <authorList>
            <person name="Nabeshima K."/>
            <person name="Suzuki S."/>
            <person name="Onuma M."/>
        </authorList>
    </citation>
    <scope>NUCLEOTIDE SEQUENCE [LARGE SCALE GENOMIC DNA]</scope>
    <source>
        <strain evidence="2 3">451A</strain>
    </source>
</reference>
<gene>
    <name evidence="2" type="ORF">GRJ2_002820700</name>
</gene>
<evidence type="ECO:0000313" key="2">
    <source>
        <dbReference type="EMBL" id="GAB0203551.1"/>
    </source>
</evidence>
<dbReference type="EMBL" id="BAAFJT010000040">
    <property type="protein sequence ID" value="GAB0203551.1"/>
    <property type="molecule type" value="Genomic_DNA"/>
</dbReference>
<proteinExistence type="predicted"/>
<sequence>MLTTPENLLFLHILIDDPHHDFCIRKRETWLLEDMEKSEVFNNFFASVFTGKGSSHTTQVIEGKGRDWENEELPTVGEDQVQKYVKAHKSMGPDEMHPWVLRELADEVARPLSIIFEKSWQSGEVPTDWKRGNITPIFRKGDKEDPGNYRPVSLTSVPGKIMEQTLLETMHMENREVIGDSQHGFTKGKLCLTNLVAFYNGVTALVDKGRATDIIYLELCKAFDTVPHDILVSKLERCGFDGWTTWWIRNWLDGYTI</sequence>
<name>A0ABC9Y1U4_GRUJA</name>
<dbReference type="PANTHER" id="PTHR33332">
    <property type="entry name" value="REVERSE TRANSCRIPTASE DOMAIN-CONTAINING PROTEIN"/>
    <property type="match status" value="1"/>
</dbReference>
<dbReference type="AlphaFoldDB" id="A0ABC9Y1U4"/>
<accession>A0ABC9Y1U4</accession>
<protein>
    <submittedName>
        <fullName evidence="2">Mitochondrial enolase superfamily member 1</fullName>
    </submittedName>
</protein>
<dbReference type="InterPro" id="IPR000477">
    <property type="entry name" value="RT_dom"/>
</dbReference>
<keyword evidence="3" id="KW-1185">Reference proteome</keyword>
<evidence type="ECO:0000313" key="3">
    <source>
        <dbReference type="Proteomes" id="UP001623348"/>
    </source>
</evidence>
<organism evidence="2 3">
    <name type="scientific">Grus japonensis</name>
    <name type="common">Japanese crane</name>
    <name type="synonym">Red-crowned crane</name>
    <dbReference type="NCBI Taxonomy" id="30415"/>
    <lineage>
        <taxon>Eukaryota</taxon>
        <taxon>Metazoa</taxon>
        <taxon>Chordata</taxon>
        <taxon>Craniata</taxon>
        <taxon>Vertebrata</taxon>
        <taxon>Euteleostomi</taxon>
        <taxon>Archelosauria</taxon>
        <taxon>Archosauria</taxon>
        <taxon>Dinosauria</taxon>
        <taxon>Saurischia</taxon>
        <taxon>Theropoda</taxon>
        <taxon>Coelurosauria</taxon>
        <taxon>Aves</taxon>
        <taxon>Neognathae</taxon>
        <taxon>Neoaves</taxon>
        <taxon>Gruiformes</taxon>
        <taxon>Gruidae</taxon>
        <taxon>Grus</taxon>
    </lineage>
</organism>
<dbReference type="Proteomes" id="UP001623348">
    <property type="component" value="Unassembled WGS sequence"/>
</dbReference>
<evidence type="ECO:0000259" key="1">
    <source>
        <dbReference type="Pfam" id="PF00078"/>
    </source>
</evidence>